<reference evidence="1 2" key="1">
    <citation type="journal article" date="2022" name="Hortic Res">
        <title>A haplotype resolved chromosomal level avocado genome allows analysis of novel avocado genes.</title>
        <authorList>
            <person name="Nath O."/>
            <person name="Fletcher S.J."/>
            <person name="Hayward A."/>
            <person name="Shaw L.M."/>
            <person name="Masouleh A.K."/>
            <person name="Furtado A."/>
            <person name="Henry R.J."/>
            <person name="Mitter N."/>
        </authorList>
    </citation>
    <scope>NUCLEOTIDE SEQUENCE [LARGE SCALE GENOMIC DNA]</scope>
    <source>
        <strain evidence="2">cv. Hass</strain>
    </source>
</reference>
<keyword evidence="2" id="KW-1185">Reference proteome</keyword>
<organism evidence="1 2">
    <name type="scientific">Persea americana</name>
    <name type="common">Avocado</name>
    <dbReference type="NCBI Taxonomy" id="3435"/>
    <lineage>
        <taxon>Eukaryota</taxon>
        <taxon>Viridiplantae</taxon>
        <taxon>Streptophyta</taxon>
        <taxon>Embryophyta</taxon>
        <taxon>Tracheophyta</taxon>
        <taxon>Spermatophyta</taxon>
        <taxon>Magnoliopsida</taxon>
        <taxon>Magnoliidae</taxon>
        <taxon>Laurales</taxon>
        <taxon>Lauraceae</taxon>
        <taxon>Persea</taxon>
    </lineage>
</organism>
<dbReference type="Proteomes" id="UP001234297">
    <property type="component" value="Chromosome 8"/>
</dbReference>
<gene>
    <name evidence="1" type="ORF">MRB53_027280</name>
</gene>
<evidence type="ECO:0000313" key="2">
    <source>
        <dbReference type="Proteomes" id="UP001234297"/>
    </source>
</evidence>
<name>A0ACC2LLL7_PERAE</name>
<evidence type="ECO:0000313" key="1">
    <source>
        <dbReference type="EMBL" id="KAJ8633944.1"/>
    </source>
</evidence>
<proteinExistence type="predicted"/>
<accession>A0ACC2LLL7</accession>
<protein>
    <submittedName>
        <fullName evidence="1">Uncharacterized protein</fullName>
    </submittedName>
</protein>
<comment type="caution">
    <text evidence="1">The sequence shown here is derived from an EMBL/GenBank/DDBJ whole genome shotgun (WGS) entry which is preliminary data.</text>
</comment>
<sequence length="173" mass="18663">MSLGSKSGSRTFPVSTLASLESLTIPSVQEIILKADLGCSQCWKRSVIGDACDLKNHVKTAALRISSPEKKCCCAVAVEEGLWGSAVPLLVAGIAHIVVKQRRLCLSSLESCWSFCRVSLECVVPWPFLCVTGLVLFPEPKHEEEENRPSPESSPPPLRVTGAEAPPALLPRK</sequence>
<dbReference type="EMBL" id="CM056816">
    <property type="protein sequence ID" value="KAJ8633944.1"/>
    <property type="molecule type" value="Genomic_DNA"/>
</dbReference>